<dbReference type="EMBL" id="LIBJ01000107">
    <property type="protein sequence ID" value="KRO48230.1"/>
    <property type="molecule type" value="Genomic_DNA"/>
</dbReference>
<protein>
    <submittedName>
        <fullName evidence="1">Uncharacterized protein</fullName>
    </submittedName>
</protein>
<evidence type="ECO:0000313" key="1">
    <source>
        <dbReference type="EMBL" id="KRO48230.1"/>
    </source>
</evidence>
<accession>A0A0R2QDI3</accession>
<sequence length="70" mass="7468">MDAEQIVERLDELPGGWLDGRPQPESGQARERGIDAAQGEHFVGSEAGGSVLVPWGVPLCVRVLGVFNLV</sequence>
<dbReference type="AlphaFoldDB" id="A0A0R2QDI3"/>
<name>A0A0R2QDI3_9ACTN</name>
<proteinExistence type="predicted"/>
<organism evidence="1 2">
    <name type="scientific">Acidimicrobiia bacterium BACL6 MAG-120924-bin43</name>
    <dbReference type="NCBI Taxonomy" id="1655583"/>
    <lineage>
        <taxon>Bacteria</taxon>
        <taxon>Bacillati</taxon>
        <taxon>Actinomycetota</taxon>
        <taxon>Acidimicrobiia</taxon>
        <taxon>acIV cluster</taxon>
    </lineage>
</organism>
<evidence type="ECO:0000313" key="2">
    <source>
        <dbReference type="Proteomes" id="UP000051017"/>
    </source>
</evidence>
<gene>
    <name evidence="1" type="ORF">ABR75_04605</name>
</gene>
<reference evidence="1 2" key="1">
    <citation type="submission" date="2015-10" db="EMBL/GenBank/DDBJ databases">
        <title>Metagenome-Assembled Genomes uncover a global brackish microbiome.</title>
        <authorList>
            <person name="Hugerth L.W."/>
            <person name="Larsson J."/>
            <person name="Alneberg J."/>
            <person name="Lindh M.V."/>
            <person name="Legrand C."/>
            <person name="Pinhassi J."/>
            <person name="Andersson A.F."/>
        </authorList>
    </citation>
    <scope>NUCLEOTIDE SEQUENCE [LARGE SCALE GENOMIC DNA]</scope>
    <source>
        <strain evidence="1">BACL6 MAG-120924-bin43</strain>
    </source>
</reference>
<dbReference type="Proteomes" id="UP000051017">
    <property type="component" value="Unassembled WGS sequence"/>
</dbReference>
<comment type="caution">
    <text evidence="1">The sequence shown here is derived from an EMBL/GenBank/DDBJ whole genome shotgun (WGS) entry which is preliminary data.</text>
</comment>